<accession>A0ABT5HIY3</accession>
<organism evidence="2 3">
    <name type="scientific">Asticcacaulis machinosus</name>
    <dbReference type="NCBI Taxonomy" id="2984211"/>
    <lineage>
        <taxon>Bacteria</taxon>
        <taxon>Pseudomonadati</taxon>
        <taxon>Pseudomonadota</taxon>
        <taxon>Alphaproteobacteria</taxon>
        <taxon>Caulobacterales</taxon>
        <taxon>Caulobacteraceae</taxon>
        <taxon>Asticcacaulis</taxon>
    </lineage>
</organism>
<dbReference type="SUPFAM" id="SSF54909">
    <property type="entry name" value="Dimeric alpha+beta barrel"/>
    <property type="match status" value="1"/>
</dbReference>
<evidence type="ECO:0000256" key="1">
    <source>
        <dbReference type="SAM" id="MobiDB-lite"/>
    </source>
</evidence>
<evidence type="ECO:0000313" key="3">
    <source>
        <dbReference type="Proteomes" id="UP001218579"/>
    </source>
</evidence>
<dbReference type="Gene3D" id="3.30.70.100">
    <property type="match status" value="1"/>
</dbReference>
<protein>
    <submittedName>
        <fullName evidence="2">DUF1428 domain-containing protein</fullName>
    </submittedName>
</protein>
<feature type="region of interest" description="Disordered" evidence="1">
    <location>
        <begin position="1"/>
        <end position="25"/>
    </location>
</feature>
<dbReference type="Proteomes" id="UP001218579">
    <property type="component" value="Unassembled WGS sequence"/>
</dbReference>
<sequence>MIIDEGDAKTGDAKTGGGKPGYVDGSLLPVPASSREAYRAISTQQAKAFIEQGALRVVGAWGDDVPDGKVTDYKGAVKLNEGEVVTYNWIEWPSRAVRDAAWGNLMSDPRFEDDPAALPADGQKRRVYGGFETILDVGQ</sequence>
<keyword evidence="3" id="KW-1185">Reference proteome</keyword>
<dbReference type="InterPro" id="IPR011008">
    <property type="entry name" value="Dimeric_a/b-barrel"/>
</dbReference>
<name>A0ABT5HIY3_9CAUL</name>
<feature type="compositionally biased region" description="Basic and acidic residues" evidence="1">
    <location>
        <begin position="1"/>
        <end position="12"/>
    </location>
</feature>
<dbReference type="EMBL" id="JAQQKV010000002">
    <property type="protein sequence ID" value="MDC7676201.1"/>
    <property type="molecule type" value="Genomic_DNA"/>
</dbReference>
<proteinExistence type="predicted"/>
<evidence type="ECO:0000313" key="2">
    <source>
        <dbReference type="EMBL" id="MDC7676201.1"/>
    </source>
</evidence>
<dbReference type="InterPro" id="IPR009874">
    <property type="entry name" value="DUF1428"/>
</dbReference>
<gene>
    <name evidence="2" type="ORF">PQU98_08670</name>
</gene>
<dbReference type="Pfam" id="PF07237">
    <property type="entry name" value="DUF1428"/>
    <property type="match status" value="1"/>
</dbReference>
<comment type="caution">
    <text evidence="2">The sequence shown here is derived from an EMBL/GenBank/DDBJ whole genome shotgun (WGS) entry which is preliminary data.</text>
</comment>
<reference evidence="2 3" key="1">
    <citation type="submission" date="2023-01" db="EMBL/GenBank/DDBJ databases">
        <title>Novel species of the genus Asticcacaulis isolated from rivers.</title>
        <authorList>
            <person name="Lu H."/>
        </authorList>
    </citation>
    <scope>NUCLEOTIDE SEQUENCE [LARGE SCALE GENOMIC DNA]</scope>
    <source>
        <strain evidence="2 3">LKC15W</strain>
    </source>
</reference>